<protein>
    <submittedName>
        <fullName evidence="2">Putative secreted protein</fullName>
    </submittedName>
</protein>
<accession>A0A2M4D914</accession>
<organism evidence="2">
    <name type="scientific">Anopheles darlingi</name>
    <name type="common">Mosquito</name>
    <dbReference type="NCBI Taxonomy" id="43151"/>
    <lineage>
        <taxon>Eukaryota</taxon>
        <taxon>Metazoa</taxon>
        <taxon>Ecdysozoa</taxon>
        <taxon>Arthropoda</taxon>
        <taxon>Hexapoda</taxon>
        <taxon>Insecta</taxon>
        <taxon>Pterygota</taxon>
        <taxon>Neoptera</taxon>
        <taxon>Endopterygota</taxon>
        <taxon>Diptera</taxon>
        <taxon>Nematocera</taxon>
        <taxon>Culicoidea</taxon>
        <taxon>Culicidae</taxon>
        <taxon>Anophelinae</taxon>
        <taxon>Anopheles</taxon>
    </lineage>
</organism>
<feature type="compositionally biased region" description="Polar residues" evidence="1">
    <location>
        <begin position="26"/>
        <end position="35"/>
    </location>
</feature>
<proteinExistence type="predicted"/>
<sequence>MGRRRRKNRSIRCGAVVAAAVRSRPEPSTNQPTNQAAASSSLLHTSSRAIVTGRAFLASFCSVAVL</sequence>
<reference evidence="2" key="1">
    <citation type="submission" date="2018-01" db="EMBL/GenBank/DDBJ databases">
        <title>An insight into the sialome of Amazonian anophelines.</title>
        <authorList>
            <person name="Ribeiro J.M."/>
            <person name="Scarpassa V."/>
            <person name="Calvo E."/>
        </authorList>
    </citation>
    <scope>NUCLEOTIDE SEQUENCE</scope>
</reference>
<name>A0A2M4D914_ANODA</name>
<dbReference type="EMBL" id="GGFL01009882">
    <property type="protein sequence ID" value="MBW74060.1"/>
    <property type="molecule type" value="Transcribed_RNA"/>
</dbReference>
<evidence type="ECO:0000256" key="1">
    <source>
        <dbReference type="SAM" id="MobiDB-lite"/>
    </source>
</evidence>
<evidence type="ECO:0000313" key="2">
    <source>
        <dbReference type="EMBL" id="MBW74060.1"/>
    </source>
</evidence>
<dbReference type="AlphaFoldDB" id="A0A2M4D914"/>
<feature type="region of interest" description="Disordered" evidence="1">
    <location>
        <begin position="21"/>
        <end position="41"/>
    </location>
</feature>